<dbReference type="PANTHER" id="PTHR43818:SF11">
    <property type="entry name" value="BCDNA.GH03377"/>
    <property type="match status" value="1"/>
</dbReference>
<comment type="caution">
    <text evidence="4">The sequence shown here is derived from an EMBL/GenBank/DDBJ whole genome shotgun (WGS) entry which is preliminary data.</text>
</comment>
<name>A0ABS4AG92_9PROT</name>
<feature type="domain" description="Gfo/Idh/MocA-like oxidoreductase N-terminal" evidence="2">
    <location>
        <begin position="18"/>
        <end position="133"/>
    </location>
</feature>
<protein>
    <submittedName>
        <fullName evidence="4">Gfo/Idh/MocA family oxidoreductase</fullName>
    </submittedName>
</protein>
<evidence type="ECO:0000259" key="2">
    <source>
        <dbReference type="Pfam" id="PF01408"/>
    </source>
</evidence>
<evidence type="ECO:0000259" key="3">
    <source>
        <dbReference type="Pfam" id="PF22725"/>
    </source>
</evidence>
<dbReference type="RefSeq" id="WP_209380142.1">
    <property type="nucleotide sequence ID" value="NZ_JAGIZB010000012.1"/>
</dbReference>
<dbReference type="PANTHER" id="PTHR43818">
    <property type="entry name" value="BCDNA.GH03377"/>
    <property type="match status" value="1"/>
</dbReference>
<dbReference type="InterPro" id="IPR055170">
    <property type="entry name" value="GFO_IDH_MocA-like_dom"/>
</dbReference>
<dbReference type="Pfam" id="PF22725">
    <property type="entry name" value="GFO_IDH_MocA_C3"/>
    <property type="match status" value="1"/>
</dbReference>
<dbReference type="SUPFAM" id="SSF55347">
    <property type="entry name" value="Glyceraldehyde-3-phosphate dehydrogenase-like, C-terminal domain"/>
    <property type="match status" value="1"/>
</dbReference>
<dbReference type="InterPro" id="IPR050463">
    <property type="entry name" value="Gfo/Idh/MocA_oxidrdct_glycsds"/>
</dbReference>
<dbReference type="Proteomes" id="UP000681594">
    <property type="component" value="Unassembled WGS sequence"/>
</dbReference>
<evidence type="ECO:0000313" key="4">
    <source>
        <dbReference type="EMBL" id="MBP0445879.1"/>
    </source>
</evidence>
<reference evidence="4 5" key="1">
    <citation type="submission" date="2021-03" db="EMBL/GenBank/DDBJ databases">
        <authorList>
            <person name="So Y."/>
        </authorList>
    </citation>
    <scope>NUCLEOTIDE SEQUENCE [LARGE SCALE GENOMIC DNA]</scope>
    <source>
        <strain evidence="4 5">SSH11</strain>
    </source>
</reference>
<keyword evidence="1" id="KW-0560">Oxidoreductase</keyword>
<sequence length="350" mass="36236">MVTALVAPVACSPSRSLGWGIVGYGWVARDYAAPAMLAAGHALRAVSDPSPAAREAARAAYPGAALHGDLAPMLADPAVQAIYVATPNHLHRAAVEACAAAGKAVLCEKPMAATLADAEAMAAAARRAGILYGTAFDQRHHPAHAAIREALSGGLIGTPTAIRIAYACWLGPGWSVTGEGDNWRADPARAGGGALMDLAPHGLDLADYLLGEPIETIAALTQRRVQDYAVDDGALLIGRTAGGVLVQMHVAYNCPDALPRRRLEVLGSTGQILAENTMGQDAGGRVTHTDRLGRSAALPVPDAEASPFARQMAAFARALASGDRTSFSASRDLHTMQLLHRAYAGDPACH</sequence>
<organism evidence="4 5">
    <name type="scientific">Pararoseomonas baculiformis</name>
    <dbReference type="NCBI Taxonomy" id="2820812"/>
    <lineage>
        <taxon>Bacteria</taxon>
        <taxon>Pseudomonadati</taxon>
        <taxon>Pseudomonadota</taxon>
        <taxon>Alphaproteobacteria</taxon>
        <taxon>Acetobacterales</taxon>
        <taxon>Acetobacteraceae</taxon>
        <taxon>Pararoseomonas</taxon>
    </lineage>
</organism>
<dbReference type="EMBL" id="JAGIZB010000012">
    <property type="protein sequence ID" value="MBP0445879.1"/>
    <property type="molecule type" value="Genomic_DNA"/>
</dbReference>
<dbReference type="SUPFAM" id="SSF51735">
    <property type="entry name" value="NAD(P)-binding Rossmann-fold domains"/>
    <property type="match status" value="1"/>
</dbReference>
<evidence type="ECO:0000256" key="1">
    <source>
        <dbReference type="ARBA" id="ARBA00023002"/>
    </source>
</evidence>
<evidence type="ECO:0000313" key="5">
    <source>
        <dbReference type="Proteomes" id="UP000681594"/>
    </source>
</evidence>
<accession>A0ABS4AG92</accession>
<dbReference type="InterPro" id="IPR000683">
    <property type="entry name" value="Gfo/Idh/MocA-like_OxRdtase_N"/>
</dbReference>
<gene>
    <name evidence="4" type="ORF">J8J14_13970</name>
</gene>
<dbReference type="Gene3D" id="3.40.50.720">
    <property type="entry name" value="NAD(P)-binding Rossmann-like Domain"/>
    <property type="match status" value="1"/>
</dbReference>
<keyword evidence="5" id="KW-1185">Reference proteome</keyword>
<proteinExistence type="predicted"/>
<dbReference type="Gene3D" id="3.30.360.10">
    <property type="entry name" value="Dihydrodipicolinate Reductase, domain 2"/>
    <property type="match status" value="1"/>
</dbReference>
<dbReference type="InterPro" id="IPR036291">
    <property type="entry name" value="NAD(P)-bd_dom_sf"/>
</dbReference>
<feature type="domain" description="GFO/IDH/MocA-like oxidoreductase" evidence="3">
    <location>
        <begin position="145"/>
        <end position="272"/>
    </location>
</feature>
<dbReference type="Pfam" id="PF01408">
    <property type="entry name" value="GFO_IDH_MocA"/>
    <property type="match status" value="1"/>
</dbReference>